<reference evidence="3 4" key="1">
    <citation type="submission" date="2016-10" db="EMBL/GenBank/DDBJ databases">
        <authorList>
            <person name="de Groot N.N."/>
        </authorList>
    </citation>
    <scope>NUCLEOTIDE SEQUENCE [LARGE SCALE GENOMIC DNA]</scope>
    <source>
        <strain evidence="3 4">DSM 15269</strain>
    </source>
</reference>
<dbReference type="PANTHER" id="PTHR30469">
    <property type="entry name" value="MULTIDRUG RESISTANCE PROTEIN MDTA"/>
    <property type="match status" value="1"/>
</dbReference>
<proteinExistence type="predicted"/>
<dbReference type="Gene3D" id="1.10.287.470">
    <property type="entry name" value="Helix hairpin bin"/>
    <property type="match status" value="1"/>
</dbReference>
<dbReference type="EMBL" id="FNIN01000002">
    <property type="protein sequence ID" value="SDN46733.1"/>
    <property type="molecule type" value="Genomic_DNA"/>
</dbReference>
<dbReference type="SUPFAM" id="SSF111369">
    <property type="entry name" value="HlyD-like secretion proteins"/>
    <property type="match status" value="1"/>
</dbReference>
<evidence type="ECO:0000313" key="3">
    <source>
        <dbReference type="EMBL" id="SDN46733.1"/>
    </source>
</evidence>
<sequence>MKKKVVWLIIIIIVFSAVFLIKKRIQEIKSSPYPVTKIISVRIVKPKLRTVEQVQNFLGKYYSINHPFISSKVSGLIEDVFVQEGEVVRKGNPIVKIEDKELRKSIASYKFSVQALKKSLDSLKVNLKSLKSDYLYAKSIYNRNIELYNAGALSKEKFSYSKVIMELKLAKLNSMKEAIEAKQEELKAVIANLNAKKSLLQYTNIVAPIDGVITKIFLRRGDFVNPAKPILQMVGLRKRIEFYFPPKKQSLITVGSIAYIKNKKFKITKITPLAFKNLVVGYIDFKDFKGNLFLSENTNILVKVVLKKSRGMSVPLSAIYESADGRKYIFVYRKKRFFPIAVEILAQDDQFAVVSKKIQNPVAIGSNDKLAKLFVARDIQVVENE</sequence>
<protein>
    <submittedName>
        <fullName evidence="3">Barrel-sandwich domain of CusB or HlyD membrane-fusion</fullName>
    </submittedName>
</protein>
<name>A0A1H0BMP1_9BACT</name>
<dbReference type="RefSeq" id="WP_092063474.1">
    <property type="nucleotide sequence ID" value="NZ_FNIN01000002.1"/>
</dbReference>
<evidence type="ECO:0000313" key="4">
    <source>
        <dbReference type="Proteomes" id="UP000199602"/>
    </source>
</evidence>
<dbReference type="Pfam" id="PF25917">
    <property type="entry name" value="BSH_RND"/>
    <property type="match status" value="1"/>
</dbReference>
<dbReference type="GO" id="GO:1990281">
    <property type="term" value="C:efflux pump complex"/>
    <property type="evidence" value="ECO:0007669"/>
    <property type="project" value="TreeGrafter"/>
</dbReference>
<dbReference type="InterPro" id="IPR058625">
    <property type="entry name" value="MdtA-like_BSH"/>
</dbReference>
<dbReference type="Gene3D" id="2.40.50.100">
    <property type="match status" value="1"/>
</dbReference>
<dbReference type="AlphaFoldDB" id="A0A1H0BMP1"/>
<evidence type="ECO:0000259" key="2">
    <source>
        <dbReference type="Pfam" id="PF25917"/>
    </source>
</evidence>
<dbReference type="Gene3D" id="2.40.30.170">
    <property type="match status" value="1"/>
</dbReference>
<dbReference type="OrthoDB" id="176710at2"/>
<feature type="coiled-coil region" evidence="1">
    <location>
        <begin position="165"/>
        <end position="199"/>
    </location>
</feature>
<evidence type="ECO:0000256" key="1">
    <source>
        <dbReference type="SAM" id="Coils"/>
    </source>
</evidence>
<accession>A0A1H0BMP1</accession>
<keyword evidence="4" id="KW-1185">Reference proteome</keyword>
<feature type="domain" description="Multidrug resistance protein MdtA-like barrel-sandwich hybrid" evidence="2">
    <location>
        <begin position="69"/>
        <end position="229"/>
    </location>
</feature>
<keyword evidence="1" id="KW-0175">Coiled coil</keyword>
<dbReference type="Proteomes" id="UP000199602">
    <property type="component" value="Unassembled WGS sequence"/>
</dbReference>
<organism evidence="3 4">
    <name type="scientific">Desulfonauticus submarinus</name>
    <dbReference type="NCBI Taxonomy" id="206665"/>
    <lineage>
        <taxon>Bacteria</taxon>
        <taxon>Pseudomonadati</taxon>
        <taxon>Thermodesulfobacteriota</taxon>
        <taxon>Desulfovibrionia</taxon>
        <taxon>Desulfovibrionales</taxon>
        <taxon>Desulfonauticaceae</taxon>
        <taxon>Desulfonauticus</taxon>
    </lineage>
</organism>
<dbReference type="GO" id="GO:0015562">
    <property type="term" value="F:efflux transmembrane transporter activity"/>
    <property type="evidence" value="ECO:0007669"/>
    <property type="project" value="TreeGrafter"/>
</dbReference>
<dbReference type="STRING" id="206665.SAMN04488516_102222"/>
<dbReference type="PANTHER" id="PTHR30469:SF15">
    <property type="entry name" value="HLYD FAMILY OF SECRETION PROTEINS"/>
    <property type="match status" value="1"/>
</dbReference>
<gene>
    <name evidence="3" type="ORF">SAMN04488516_102222</name>
</gene>